<dbReference type="PROSITE" id="PS50928">
    <property type="entry name" value="ABC_TM1"/>
    <property type="match status" value="1"/>
</dbReference>
<evidence type="ECO:0000256" key="5">
    <source>
        <dbReference type="ARBA" id="ARBA00022989"/>
    </source>
</evidence>
<protein>
    <submittedName>
        <fullName evidence="9">ABC transporter permease</fullName>
    </submittedName>
</protein>
<evidence type="ECO:0000256" key="2">
    <source>
        <dbReference type="ARBA" id="ARBA00022448"/>
    </source>
</evidence>
<dbReference type="AlphaFoldDB" id="A0AAU2AIF8"/>
<dbReference type="Pfam" id="PF00528">
    <property type="entry name" value="BPD_transp_1"/>
    <property type="match status" value="1"/>
</dbReference>
<organism evidence="9">
    <name type="scientific">Streptomyces sp. NBC_00093</name>
    <dbReference type="NCBI Taxonomy" id="2975649"/>
    <lineage>
        <taxon>Bacteria</taxon>
        <taxon>Bacillati</taxon>
        <taxon>Actinomycetota</taxon>
        <taxon>Actinomycetes</taxon>
        <taxon>Kitasatosporales</taxon>
        <taxon>Streptomycetaceae</taxon>
        <taxon>Streptomyces</taxon>
    </lineage>
</organism>
<feature type="transmembrane region" description="Helical" evidence="7">
    <location>
        <begin position="85"/>
        <end position="107"/>
    </location>
</feature>
<evidence type="ECO:0000256" key="3">
    <source>
        <dbReference type="ARBA" id="ARBA00022475"/>
    </source>
</evidence>
<evidence type="ECO:0000256" key="4">
    <source>
        <dbReference type="ARBA" id="ARBA00022692"/>
    </source>
</evidence>
<evidence type="ECO:0000256" key="6">
    <source>
        <dbReference type="ARBA" id="ARBA00023136"/>
    </source>
</evidence>
<comment type="subcellular location">
    <subcellularLocation>
        <location evidence="1 7">Cell membrane</location>
        <topology evidence="1 7">Multi-pass membrane protein</topology>
    </subcellularLocation>
</comment>
<feature type="transmembrane region" description="Helical" evidence="7">
    <location>
        <begin position="119"/>
        <end position="138"/>
    </location>
</feature>
<dbReference type="GO" id="GO:0010438">
    <property type="term" value="P:cellular response to sulfur starvation"/>
    <property type="evidence" value="ECO:0007669"/>
    <property type="project" value="TreeGrafter"/>
</dbReference>
<comment type="similarity">
    <text evidence="7">Belongs to the binding-protein-dependent transport system permease family.</text>
</comment>
<feature type="transmembrane region" description="Helical" evidence="7">
    <location>
        <begin position="26"/>
        <end position="44"/>
    </location>
</feature>
<keyword evidence="5 7" id="KW-1133">Transmembrane helix</keyword>
<keyword evidence="3" id="KW-1003">Cell membrane</keyword>
<evidence type="ECO:0000256" key="7">
    <source>
        <dbReference type="RuleBase" id="RU363032"/>
    </source>
</evidence>
<reference evidence="9" key="1">
    <citation type="submission" date="2022-10" db="EMBL/GenBank/DDBJ databases">
        <title>The complete genomes of actinobacterial strains from the NBC collection.</title>
        <authorList>
            <person name="Joergensen T.S."/>
            <person name="Alvarez Arevalo M."/>
            <person name="Sterndorff E.B."/>
            <person name="Faurdal D."/>
            <person name="Vuksanovic O."/>
            <person name="Mourched A.-S."/>
            <person name="Charusanti P."/>
            <person name="Shaw S."/>
            <person name="Blin K."/>
            <person name="Weber T."/>
        </authorList>
    </citation>
    <scope>NUCLEOTIDE SEQUENCE</scope>
    <source>
        <strain evidence="9">NBC_00093</strain>
    </source>
</reference>
<proteinExistence type="inferred from homology"/>
<accession>A0AAU2AIF8</accession>
<dbReference type="EMBL" id="CP108222">
    <property type="protein sequence ID" value="WTT23319.1"/>
    <property type="molecule type" value="Genomic_DNA"/>
</dbReference>
<dbReference type="PANTHER" id="PTHR30151:SF25">
    <property type="entry name" value="TAURINE TRANSPORT SYSTEM PERMEASE PROTEIN TAUC"/>
    <property type="match status" value="1"/>
</dbReference>
<evidence type="ECO:0000256" key="1">
    <source>
        <dbReference type="ARBA" id="ARBA00004651"/>
    </source>
</evidence>
<dbReference type="Gene3D" id="1.10.3720.10">
    <property type="entry name" value="MetI-like"/>
    <property type="match status" value="1"/>
</dbReference>
<keyword evidence="2 7" id="KW-0813">Transport</keyword>
<feature type="domain" description="ABC transmembrane type-1" evidence="8">
    <location>
        <begin position="78"/>
        <end position="258"/>
    </location>
</feature>
<gene>
    <name evidence="9" type="ORF">OHA22_01775</name>
</gene>
<sequence length="278" mass="28910">MAGPAGTDTGSGGLPARRRLPERAVTPLRGLAGLAGLVAVLEVLPHTGLVSANYLPPASETLRALWALLAEQTFWTALGDTLTGWGLGLAISVVAGVAAGLVIGSIPVLRAVTASTIEFLRPIPSVALIPVAVLLYGADLRSKLLLVVYAAFWQVIVQVLAGIQDVDPVADDTARSYRLGTWGRLRHVMWPTALPYVMTGVRLAATVALILAVTAELVIGAPGLGQEIAVAQTSGAVPRVYALVLVTGLLGVAVNLAARAVERRALHWHQSVRTEVAG</sequence>
<dbReference type="PANTHER" id="PTHR30151">
    <property type="entry name" value="ALKANE SULFONATE ABC TRANSPORTER-RELATED, MEMBRANE SUBUNIT"/>
    <property type="match status" value="1"/>
</dbReference>
<dbReference type="GO" id="GO:0005886">
    <property type="term" value="C:plasma membrane"/>
    <property type="evidence" value="ECO:0007669"/>
    <property type="project" value="UniProtKB-SubCell"/>
</dbReference>
<keyword evidence="4 7" id="KW-0812">Transmembrane</keyword>
<dbReference type="CDD" id="cd06261">
    <property type="entry name" value="TM_PBP2"/>
    <property type="match status" value="1"/>
</dbReference>
<feature type="transmembrane region" description="Helical" evidence="7">
    <location>
        <begin position="193"/>
        <end position="220"/>
    </location>
</feature>
<evidence type="ECO:0000313" key="9">
    <source>
        <dbReference type="EMBL" id="WTT23319.1"/>
    </source>
</evidence>
<dbReference type="InterPro" id="IPR000515">
    <property type="entry name" value="MetI-like"/>
</dbReference>
<name>A0AAU2AIF8_9ACTN</name>
<feature type="transmembrane region" description="Helical" evidence="7">
    <location>
        <begin position="240"/>
        <end position="258"/>
    </location>
</feature>
<keyword evidence="6 7" id="KW-0472">Membrane</keyword>
<dbReference type="InterPro" id="IPR035906">
    <property type="entry name" value="MetI-like_sf"/>
</dbReference>
<dbReference type="SUPFAM" id="SSF161098">
    <property type="entry name" value="MetI-like"/>
    <property type="match status" value="1"/>
</dbReference>
<evidence type="ECO:0000259" key="8">
    <source>
        <dbReference type="PROSITE" id="PS50928"/>
    </source>
</evidence>
<dbReference type="GO" id="GO:0055085">
    <property type="term" value="P:transmembrane transport"/>
    <property type="evidence" value="ECO:0007669"/>
    <property type="project" value="InterPro"/>
</dbReference>
<feature type="transmembrane region" description="Helical" evidence="7">
    <location>
        <begin position="144"/>
        <end position="163"/>
    </location>
</feature>